<dbReference type="RefSeq" id="WP_123233360.1">
    <property type="nucleotide sequence ID" value="NZ_RJSG01000002.1"/>
</dbReference>
<comment type="pathway">
    <text evidence="1 11">Glycerolipid metabolism; triacylglycerol biosynthesis.</text>
</comment>
<comment type="caution">
    <text evidence="14">The sequence shown here is derived from an EMBL/GenBank/DDBJ whole genome shotgun (WGS) entry which is preliminary data.</text>
</comment>
<dbReference type="PANTHER" id="PTHR31650:SF1">
    <property type="entry name" value="WAX ESTER SYNTHASE_DIACYLGLYCEROL ACYLTRANSFERASE 4-RELATED"/>
    <property type="match status" value="1"/>
</dbReference>
<evidence type="ECO:0000256" key="3">
    <source>
        <dbReference type="ARBA" id="ARBA00009587"/>
    </source>
</evidence>
<protein>
    <recommendedName>
        <fullName evidence="4 11">Diacylglycerol O-acyltransferase</fullName>
        <ecNumber evidence="4 11">2.3.1.20</ecNumber>
    </recommendedName>
</protein>
<feature type="domain" description="O-acyltransferase WSD1 C-terminal" evidence="13">
    <location>
        <begin position="305"/>
        <end position="454"/>
    </location>
</feature>
<evidence type="ECO:0000259" key="12">
    <source>
        <dbReference type="Pfam" id="PF03007"/>
    </source>
</evidence>
<dbReference type="Proteomes" id="UP000277094">
    <property type="component" value="Unassembled WGS sequence"/>
</dbReference>
<dbReference type="SUPFAM" id="SSF52777">
    <property type="entry name" value="CoA-dependent acyltransferases"/>
    <property type="match status" value="1"/>
</dbReference>
<keyword evidence="15" id="KW-1185">Reference proteome</keyword>
<keyword evidence="9 11" id="KW-0012">Acyltransferase</keyword>
<dbReference type="Pfam" id="PF03007">
    <property type="entry name" value="WS_DGAT_cat"/>
    <property type="match status" value="1"/>
</dbReference>
<dbReference type="UniPathway" id="UPA00282"/>
<dbReference type="InterPro" id="IPR045034">
    <property type="entry name" value="O-acyltransferase_WSD1-like"/>
</dbReference>
<comment type="catalytic activity">
    <reaction evidence="10 11">
        <text>an acyl-CoA + a 1,2-diacyl-sn-glycerol = a triacyl-sn-glycerol + CoA</text>
        <dbReference type="Rhea" id="RHEA:10868"/>
        <dbReference type="ChEBI" id="CHEBI:17815"/>
        <dbReference type="ChEBI" id="CHEBI:57287"/>
        <dbReference type="ChEBI" id="CHEBI:58342"/>
        <dbReference type="ChEBI" id="CHEBI:64615"/>
        <dbReference type="EC" id="2.3.1.20"/>
    </reaction>
</comment>
<feature type="domain" description="O-acyltransferase WSD1-like N-terminal" evidence="12">
    <location>
        <begin position="4"/>
        <end position="264"/>
    </location>
</feature>
<keyword evidence="8 11" id="KW-0443">Lipid metabolism</keyword>
<dbReference type="GO" id="GO:0005886">
    <property type="term" value="C:plasma membrane"/>
    <property type="evidence" value="ECO:0007669"/>
    <property type="project" value="TreeGrafter"/>
</dbReference>
<dbReference type="InterPro" id="IPR004255">
    <property type="entry name" value="O-acyltransferase_WSD1_N"/>
</dbReference>
<dbReference type="GO" id="GO:0051701">
    <property type="term" value="P:biological process involved in interaction with host"/>
    <property type="evidence" value="ECO:0007669"/>
    <property type="project" value="TreeGrafter"/>
</dbReference>
<evidence type="ECO:0000256" key="6">
    <source>
        <dbReference type="ARBA" id="ARBA00022679"/>
    </source>
</evidence>
<reference evidence="14 15" key="1">
    <citation type="submission" date="2018-11" db="EMBL/GenBank/DDBJ databases">
        <authorList>
            <person name="Li F."/>
        </authorList>
    </citation>
    <scope>NUCLEOTIDE SEQUENCE [LARGE SCALE GENOMIC DNA]</scope>
    <source>
        <strain evidence="14 15">KIS18-7</strain>
    </source>
</reference>
<gene>
    <name evidence="14" type="ORF">EFL95_07285</name>
</gene>
<accession>A0A3N0DTA8</accession>
<dbReference type="PANTHER" id="PTHR31650">
    <property type="entry name" value="O-ACYLTRANSFERASE (WSD1-LIKE) FAMILY PROTEIN"/>
    <property type="match status" value="1"/>
</dbReference>
<dbReference type="InterPro" id="IPR014292">
    <property type="entry name" value="Acyl_transf_WS/DGAT"/>
</dbReference>
<dbReference type="GO" id="GO:0004144">
    <property type="term" value="F:diacylglycerol O-acyltransferase activity"/>
    <property type="evidence" value="ECO:0007669"/>
    <property type="project" value="UniProtKB-EC"/>
</dbReference>
<evidence type="ECO:0000256" key="1">
    <source>
        <dbReference type="ARBA" id="ARBA00004771"/>
    </source>
</evidence>
<dbReference type="GO" id="GO:0019432">
    <property type="term" value="P:triglyceride biosynthetic process"/>
    <property type="evidence" value="ECO:0007669"/>
    <property type="project" value="UniProtKB-UniPathway"/>
</dbReference>
<dbReference type="GO" id="GO:0001666">
    <property type="term" value="P:response to hypoxia"/>
    <property type="evidence" value="ECO:0007669"/>
    <property type="project" value="TreeGrafter"/>
</dbReference>
<dbReference type="GO" id="GO:0071731">
    <property type="term" value="P:response to nitric oxide"/>
    <property type="evidence" value="ECO:0007669"/>
    <property type="project" value="TreeGrafter"/>
</dbReference>
<dbReference type="Pfam" id="PF06974">
    <property type="entry name" value="WS_DGAT_C"/>
    <property type="match status" value="1"/>
</dbReference>
<organism evidence="14 15">
    <name type="scientific">Nocardioides marmorisolisilvae</name>
    <dbReference type="NCBI Taxonomy" id="1542737"/>
    <lineage>
        <taxon>Bacteria</taxon>
        <taxon>Bacillati</taxon>
        <taxon>Actinomycetota</taxon>
        <taxon>Actinomycetes</taxon>
        <taxon>Propionibacteriales</taxon>
        <taxon>Nocardioidaceae</taxon>
        <taxon>Nocardioides</taxon>
    </lineage>
</organism>
<evidence type="ECO:0000256" key="2">
    <source>
        <dbReference type="ARBA" id="ARBA00005189"/>
    </source>
</evidence>
<evidence type="ECO:0000313" key="15">
    <source>
        <dbReference type="Proteomes" id="UP000277094"/>
    </source>
</evidence>
<evidence type="ECO:0000313" key="14">
    <source>
        <dbReference type="EMBL" id="RNL78858.1"/>
    </source>
</evidence>
<dbReference type="EC" id="2.3.1.20" evidence="4 11"/>
<keyword evidence="7 11" id="KW-0319">Glycerol metabolism</keyword>
<keyword evidence="6 11" id="KW-0808">Transferase</keyword>
<name>A0A3N0DTA8_9ACTN</name>
<evidence type="ECO:0000256" key="11">
    <source>
        <dbReference type="RuleBase" id="RU361241"/>
    </source>
</evidence>
<comment type="similarity">
    <text evidence="3 11">Belongs to the long-chain O-acyltransferase family.</text>
</comment>
<keyword evidence="5 11" id="KW-0444">Lipid biosynthesis</keyword>
<evidence type="ECO:0000256" key="10">
    <source>
        <dbReference type="ARBA" id="ARBA00048109"/>
    </source>
</evidence>
<evidence type="ECO:0000256" key="5">
    <source>
        <dbReference type="ARBA" id="ARBA00022516"/>
    </source>
</evidence>
<dbReference type="AlphaFoldDB" id="A0A3N0DTA8"/>
<dbReference type="EMBL" id="RJSG01000002">
    <property type="protein sequence ID" value="RNL78858.1"/>
    <property type="molecule type" value="Genomic_DNA"/>
</dbReference>
<comment type="pathway">
    <text evidence="2">Lipid metabolism.</text>
</comment>
<evidence type="ECO:0000256" key="9">
    <source>
        <dbReference type="ARBA" id="ARBA00023315"/>
    </source>
</evidence>
<proteinExistence type="inferred from homology"/>
<dbReference type="NCBIfam" id="TIGR02946">
    <property type="entry name" value="acyl_WS_DGAT"/>
    <property type="match status" value="1"/>
</dbReference>
<evidence type="ECO:0000256" key="8">
    <source>
        <dbReference type="ARBA" id="ARBA00023098"/>
    </source>
</evidence>
<evidence type="ECO:0000259" key="13">
    <source>
        <dbReference type="Pfam" id="PF06974"/>
    </source>
</evidence>
<dbReference type="GO" id="GO:0006071">
    <property type="term" value="P:glycerol metabolic process"/>
    <property type="evidence" value="ECO:0007669"/>
    <property type="project" value="UniProtKB-KW"/>
</dbReference>
<dbReference type="InterPro" id="IPR009721">
    <property type="entry name" value="O-acyltransferase_WSD1_C"/>
</dbReference>
<dbReference type="OrthoDB" id="9810950at2"/>
<evidence type="ECO:0000256" key="4">
    <source>
        <dbReference type="ARBA" id="ARBA00013244"/>
    </source>
</evidence>
<sequence length="463" mass="50543">MKRMSGVDAAFWYGETPAWHMHIGAVAIHETADATNFSFAEVRRIVIERLPQMPQLRWKVVEAPFGLERPHFVEDPNLDPDFHIRRIGVPQPGTRKELDELISRLMSYKLDRNRPLWELWVIEGLQKGRVATLTKMHHSIVDGVSGAGLGEILLDVTPEPREASTEVVHGIGSKTQNPIKGLAEGWVNLAFRTPARVVGILNQTVRQQLAVRNQQNKPPAFFTAPTTRFNATLSPHRRITGVKIELERVKALKTAYDVKLNDVVLALVSGALRIYFADREGIPTKPLVAQIPVSTRTEESAGHVGNQVSSMTVNMATDVEDAGERIKAIFESTQGAKEMAKALSAHQIMQLPDITPPGLLSIASRAYTASGLANNLAPINLVVSNVPGPPFPLYMATAPLMSLLPIGPLVLDVALNVTVFSYLDSIDFGFVSTPEVAPDLDQLADAVRGALVELEEAAGITAP</sequence>
<evidence type="ECO:0000256" key="7">
    <source>
        <dbReference type="ARBA" id="ARBA00022798"/>
    </source>
</evidence>